<organism evidence="15 16">
    <name type="scientific">candidate division WOR-1 bacterium RIFCSPLOWO2_02_FULL_46_20</name>
    <dbReference type="NCBI Taxonomy" id="1802567"/>
    <lineage>
        <taxon>Bacteria</taxon>
        <taxon>Bacillati</taxon>
        <taxon>Saganbacteria</taxon>
    </lineage>
</organism>
<keyword evidence="8" id="KW-0675">Receptor</keyword>
<dbReference type="GO" id="GO:0009279">
    <property type="term" value="C:cell outer membrane"/>
    <property type="evidence" value="ECO:0007669"/>
    <property type="project" value="UniProtKB-SubCell"/>
</dbReference>
<keyword evidence="4 10" id="KW-0812">Transmembrane</keyword>
<dbReference type="SUPFAM" id="SSF56935">
    <property type="entry name" value="Porins"/>
    <property type="match status" value="1"/>
</dbReference>
<evidence type="ECO:0000313" key="16">
    <source>
        <dbReference type="Proteomes" id="UP000176938"/>
    </source>
</evidence>
<accession>A0A1F4RD07</accession>
<name>A0A1F4RD07_UNCSA</name>
<evidence type="ECO:0000256" key="10">
    <source>
        <dbReference type="PROSITE-ProRule" id="PRU01360"/>
    </source>
</evidence>
<evidence type="ECO:0000259" key="13">
    <source>
        <dbReference type="Pfam" id="PF00593"/>
    </source>
</evidence>
<dbReference type="PANTHER" id="PTHR30069:SF29">
    <property type="entry name" value="HEMOGLOBIN AND HEMOGLOBIN-HAPTOGLOBIN-BINDING PROTEIN 1-RELATED"/>
    <property type="match status" value="1"/>
</dbReference>
<proteinExistence type="inferred from homology"/>
<evidence type="ECO:0000256" key="2">
    <source>
        <dbReference type="ARBA" id="ARBA00022448"/>
    </source>
</evidence>
<evidence type="ECO:0000256" key="1">
    <source>
        <dbReference type="ARBA" id="ARBA00004571"/>
    </source>
</evidence>
<feature type="domain" description="TonB-dependent receptor plug" evidence="14">
    <location>
        <begin position="46"/>
        <end position="154"/>
    </location>
</feature>
<evidence type="ECO:0000256" key="8">
    <source>
        <dbReference type="ARBA" id="ARBA00023170"/>
    </source>
</evidence>
<gene>
    <name evidence="15" type="ORF">A3H38_04240</name>
</gene>
<dbReference type="PROSITE" id="PS52016">
    <property type="entry name" value="TONB_DEPENDENT_REC_3"/>
    <property type="match status" value="1"/>
</dbReference>
<dbReference type="AlphaFoldDB" id="A0A1F4RD07"/>
<keyword evidence="3 10" id="KW-1134">Transmembrane beta strand</keyword>
<dbReference type="Gene3D" id="2.40.170.20">
    <property type="entry name" value="TonB-dependent receptor, beta-barrel domain"/>
    <property type="match status" value="1"/>
</dbReference>
<dbReference type="PANTHER" id="PTHR30069">
    <property type="entry name" value="TONB-DEPENDENT OUTER MEMBRANE RECEPTOR"/>
    <property type="match status" value="1"/>
</dbReference>
<evidence type="ECO:0000256" key="9">
    <source>
        <dbReference type="ARBA" id="ARBA00023237"/>
    </source>
</evidence>
<keyword evidence="6 11" id="KW-0798">TonB box</keyword>
<dbReference type="InterPro" id="IPR012910">
    <property type="entry name" value="Plug_dom"/>
</dbReference>
<dbReference type="CDD" id="cd01347">
    <property type="entry name" value="ligand_gated_channel"/>
    <property type="match status" value="1"/>
</dbReference>
<dbReference type="GO" id="GO:0015344">
    <property type="term" value="F:siderophore uptake transmembrane transporter activity"/>
    <property type="evidence" value="ECO:0007669"/>
    <property type="project" value="TreeGrafter"/>
</dbReference>
<dbReference type="EMBL" id="METP01000029">
    <property type="protein sequence ID" value="OGC06060.1"/>
    <property type="molecule type" value="Genomic_DNA"/>
</dbReference>
<keyword evidence="2 10" id="KW-0813">Transport</keyword>
<reference evidence="15 16" key="1">
    <citation type="journal article" date="2016" name="Nat. Commun.">
        <title>Thousands of microbial genomes shed light on interconnected biogeochemical processes in an aquifer system.</title>
        <authorList>
            <person name="Anantharaman K."/>
            <person name="Brown C.T."/>
            <person name="Hug L.A."/>
            <person name="Sharon I."/>
            <person name="Castelle C.J."/>
            <person name="Probst A.J."/>
            <person name="Thomas B.C."/>
            <person name="Singh A."/>
            <person name="Wilkins M.J."/>
            <person name="Karaoz U."/>
            <person name="Brodie E.L."/>
            <person name="Williams K.H."/>
            <person name="Hubbard S.S."/>
            <person name="Banfield J.F."/>
        </authorList>
    </citation>
    <scope>NUCLEOTIDE SEQUENCE [LARGE SCALE GENOMIC DNA]</scope>
</reference>
<evidence type="ECO:0000256" key="3">
    <source>
        <dbReference type="ARBA" id="ARBA00022452"/>
    </source>
</evidence>
<sequence>MFLLRLLVVLLFLTSVSFAQYLDTPLFYGDEVVVTAARLPVFVDKLSQVPANVTVITRQDIDESGATNLPEILNQYEGLIVADSLGFGLEANVGLRGFGGEGKNVLVLLDGVRISEPFDNTLFWKLVPVQEVERIEIIRGGISSIYGGGALAGVINIMTAKGSEKYKTNGELLFGNYGEQKYYVSASGPVAGWKYSGNIGKEKFGGYRQNSEHDETTILVKFDRELNKDRSLAISFNNHDSKSGIAGWITKEAMEQNPAQKSEFVSDSDGFTNKMSLYSLNYNHGPISLNLFSESRLQDSIMTYASGTNEVSLRTNSSGATLQLAREYQFDKSRNSIVTGLEYRKDKVDNPSTFTGAFGPWPAEKAVDKNILGVFLQDNLTLADKLSINLGLRYDKEDINLIDNLDSTKNKSRRVSNPSPKFGVVFSPDRFWSFFASAAQSFKAPEANAMLYEAPGLFTANPDIDPTVANNYEVGLRFSDKKGNEGKVSVYRIDSSREILYNDLSDKNENFDTLRRGIELSIKRPLTERVLFSFGYTFSHAIFSSEQFKGKRIPLVPENKYTAQMDYKVSDSFDFGIDWLGVNKQFALNDFNNIFPVGSYNVFNSKLSFKRGDFNAYLSARNLFNEKYSSFVTSNGVDVIGYNPAPERSYIIGVAYSL</sequence>
<evidence type="ECO:0000256" key="6">
    <source>
        <dbReference type="ARBA" id="ARBA00023077"/>
    </source>
</evidence>
<feature type="signal peptide" evidence="12">
    <location>
        <begin position="1"/>
        <end position="19"/>
    </location>
</feature>
<keyword evidence="7 10" id="KW-0472">Membrane</keyword>
<feature type="chain" id="PRO_5009514184" description="TonB-dependent receptor" evidence="12">
    <location>
        <begin position="20"/>
        <end position="658"/>
    </location>
</feature>
<evidence type="ECO:0000256" key="7">
    <source>
        <dbReference type="ARBA" id="ARBA00023136"/>
    </source>
</evidence>
<comment type="similarity">
    <text evidence="10 11">Belongs to the TonB-dependent receptor family.</text>
</comment>
<dbReference type="InterPro" id="IPR037066">
    <property type="entry name" value="Plug_dom_sf"/>
</dbReference>
<dbReference type="Proteomes" id="UP000176938">
    <property type="component" value="Unassembled WGS sequence"/>
</dbReference>
<evidence type="ECO:0000256" key="5">
    <source>
        <dbReference type="ARBA" id="ARBA00022729"/>
    </source>
</evidence>
<feature type="domain" description="TonB-dependent receptor-like beta-barrel" evidence="13">
    <location>
        <begin position="266"/>
        <end position="623"/>
    </location>
</feature>
<keyword evidence="9 10" id="KW-0998">Cell outer membrane</keyword>
<evidence type="ECO:0000259" key="14">
    <source>
        <dbReference type="Pfam" id="PF07715"/>
    </source>
</evidence>
<dbReference type="InterPro" id="IPR039426">
    <property type="entry name" value="TonB-dep_rcpt-like"/>
</dbReference>
<evidence type="ECO:0000256" key="11">
    <source>
        <dbReference type="RuleBase" id="RU003357"/>
    </source>
</evidence>
<comment type="subcellular location">
    <subcellularLocation>
        <location evidence="1 10">Cell outer membrane</location>
        <topology evidence="1 10">Multi-pass membrane protein</topology>
    </subcellularLocation>
</comment>
<dbReference type="Pfam" id="PF00593">
    <property type="entry name" value="TonB_dep_Rec_b-barrel"/>
    <property type="match status" value="1"/>
</dbReference>
<evidence type="ECO:0000256" key="4">
    <source>
        <dbReference type="ARBA" id="ARBA00022692"/>
    </source>
</evidence>
<keyword evidence="5 12" id="KW-0732">Signal</keyword>
<protein>
    <recommendedName>
        <fullName evidence="17">TonB-dependent receptor</fullName>
    </recommendedName>
</protein>
<dbReference type="InterPro" id="IPR036942">
    <property type="entry name" value="Beta-barrel_TonB_sf"/>
</dbReference>
<dbReference type="InterPro" id="IPR000531">
    <property type="entry name" value="Beta-barrel_TonB"/>
</dbReference>
<dbReference type="Pfam" id="PF07715">
    <property type="entry name" value="Plug"/>
    <property type="match status" value="1"/>
</dbReference>
<evidence type="ECO:0000256" key="12">
    <source>
        <dbReference type="SAM" id="SignalP"/>
    </source>
</evidence>
<comment type="caution">
    <text evidence="15">The sequence shown here is derived from an EMBL/GenBank/DDBJ whole genome shotgun (WGS) entry which is preliminary data.</text>
</comment>
<evidence type="ECO:0008006" key="17">
    <source>
        <dbReference type="Google" id="ProtNLM"/>
    </source>
</evidence>
<dbReference type="GO" id="GO:0044718">
    <property type="term" value="P:siderophore transmembrane transport"/>
    <property type="evidence" value="ECO:0007669"/>
    <property type="project" value="TreeGrafter"/>
</dbReference>
<dbReference type="Gene3D" id="2.170.130.10">
    <property type="entry name" value="TonB-dependent receptor, plug domain"/>
    <property type="match status" value="1"/>
</dbReference>
<evidence type="ECO:0000313" key="15">
    <source>
        <dbReference type="EMBL" id="OGC06060.1"/>
    </source>
</evidence>